<evidence type="ECO:0000256" key="1">
    <source>
        <dbReference type="SAM" id="MobiDB-lite"/>
    </source>
</evidence>
<proteinExistence type="predicted"/>
<protein>
    <submittedName>
        <fullName evidence="2">Uncharacterized protein</fullName>
    </submittedName>
</protein>
<organism evidence="2 3">
    <name type="scientific">Caulochytrium protostelioides</name>
    <dbReference type="NCBI Taxonomy" id="1555241"/>
    <lineage>
        <taxon>Eukaryota</taxon>
        <taxon>Fungi</taxon>
        <taxon>Fungi incertae sedis</taxon>
        <taxon>Chytridiomycota</taxon>
        <taxon>Chytridiomycota incertae sedis</taxon>
        <taxon>Chytridiomycetes</taxon>
        <taxon>Caulochytriales</taxon>
        <taxon>Caulochytriaceae</taxon>
        <taxon>Caulochytrium</taxon>
    </lineage>
</organism>
<feature type="compositionally biased region" description="Low complexity" evidence="1">
    <location>
        <begin position="913"/>
        <end position="923"/>
    </location>
</feature>
<sequence length="937" mass="102306">MHALDARHTPSALSKPPQEPASASPPRQPSPPQASSAPSDHPGVPSIPADPATSSETSRAVTSPRRPSAMPSLAHPRPPVVKIPSPRAQRAALLQSKALLFKPAIAPLGLAPGMGARDAQWLSEREAERLHRDAKWPLWTGAHIDALRDHVLTLQQHGYPKKVAALERGSRYASHRVFPSATPAEMAQAREMRAILDAYESVQPQQQHQQTPLHSADGVPGPQAVLDIFNETDVCVWRGLAVDDALRCLHLAKTWGFLHEFTTATWHAVFESLLGRFGMTGMPELPAIPEGLFPKAPTAVPASLKAKALAEDRSLPSGPARAAAPPAASSLFASKLLLLAKAHGHHLTPTTLLFMIMAHAHSPRALTQLWRWAARTQLQQAPSSPVLLNDEIVATFVAALASHADAAAAYPVQLHALWIETTQELKIAVSERTCVGFLWAAMHLQDQAVVNAVHAYLDYKAKSRIAHSRKARHPLAPEPQPRLASGELQWDVPTYETLLYCHAAAGEQAAVCRLFDALQDVDAATPFAVAAAVWKLDPTDRHRAIYLAKLGLYVEKKGWPISQHHVVQLIEAHHTLDEPRHLRALQTRVAAYLSLRRAHLQRETRAVSPPGDLTWDVYARLLSVWSRRHRLAEAKATYDAYLTTYKAAVARAHTQAKMRRLASIPEYAEILGERVAVDPAPPRAMQARTAAASSLIETMLGATPPLVVDEAWQYVGASKRQLADLVYVMAYHRETDALGALITAAFKERMFYYYDTAWQRQWGRLRHQLADLRRQQDIHAAEQAKRPPAKRSTSTWIQDQIRHVEKRIAAGFHPPIGPGGVFGRLYEACEQGWLDAVDAEHAVVDRADAVMAWEAFRERLLAAEQAAAEPVLQRIRDATAAATTSFSASGASPSTSTTPPISTSMNTLPCPPSSSSSSMSPSSDTGGAPFSTAPLSL</sequence>
<evidence type="ECO:0000313" key="2">
    <source>
        <dbReference type="EMBL" id="RKP02663.1"/>
    </source>
</evidence>
<feature type="region of interest" description="Disordered" evidence="1">
    <location>
        <begin position="1"/>
        <end position="83"/>
    </location>
</feature>
<evidence type="ECO:0000313" key="3">
    <source>
        <dbReference type="Proteomes" id="UP000274922"/>
    </source>
</evidence>
<feature type="compositionally biased region" description="Polar residues" evidence="1">
    <location>
        <begin position="52"/>
        <end position="61"/>
    </location>
</feature>
<keyword evidence="3" id="KW-1185">Reference proteome</keyword>
<dbReference type="Proteomes" id="UP000274922">
    <property type="component" value="Unassembled WGS sequence"/>
</dbReference>
<feature type="region of interest" description="Disordered" evidence="1">
    <location>
        <begin position="883"/>
        <end position="937"/>
    </location>
</feature>
<name>A0A4P9XB91_9FUNG</name>
<accession>A0A4P9XB91</accession>
<dbReference type="EMBL" id="ML014138">
    <property type="protein sequence ID" value="RKP02663.1"/>
    <property type="molecule type" value="Genomic_DNA"/>
</dbReference>
<dbReference type="AlphaFoldDB" id="A0A4P9XB91"/>
<feature type="compositionally biased region" description="Low complexity" evidence="1">
    <location>
        <begin position="883"/>
        <end position="904"/>
    </location>
</feature>
<gene>
    <name evidence="2" type="ORF">CXG81DRAFT_17716</name>
</gene>
<reference evidence="3" key="1">
    <citation type="journal article" date="2018" name="Nat. Microbiol.">
        <title>Leveraging single-cell genomics to expand the fungal tree of life.</title>
        <authorList>
            <person name="Ahrendt S.R."/>
            <person name="Quandt C.A."/>
            <person name="Ciobanu D."/>
            <person name="Clum A."/>
            <person name="Salamov A."/>
            <person name="Andreopoulos B."/>
            <person name="Cheng J.F."/>
            <person name="Woyke T."/>
            <person name="Pelin A."/>
            <person name="Henrissat B."/>
            <person name="Reynolds N.K."/>
            <person name="Benny G.L."/>
            <person name="Smith M.E."/>
            <person name="James T.Y."/>
            <person name="Grigoriev I.V."/>
        </authorList>
    </citation>
    <scope>NUCLEOTIDE SEQUENCE [LARGE SCALE GENOMIC DNA]</scope>
    <source>
        <strain evidence="3">ATCC 52028</strain>
    </source>
</reference>